<sequence>MGRLIIQDNDEEPSQKRCRTDSGYGDLSRSQTSDTSIKRQESWFGSGARACSPILLSDEPEVTITEESKSVVQEPSIIIYLGPVRQKIAQSKYLSHIWRSGLDSPCAVCHQQFSEKGEPPIRTFTFETSEDLSEDASDITQLPIAPHPLRVFNRHFDCLKLKRIKYIPISHVWHEAVSQAQVAQESTFNAIRFGYQVPIRSLLALTKHFGRLEVWHDYISVPQWQTATQQQLLLQLPNIFSYPEHMVMHLDDVPLSSLKDIVESPSYNVFLEGITKMTNSRYFERMWVVLEYIQSQKAIILSQYYDVFDKPAAELSDIAGVNLGKYISRLGQNRFNEIAWTKGFQWSRRACWDDQQTWKHQDPKLRTLGSAIFIIGQKACRDQHDYFFSLRFLLGLHQNEAEISTILSNKTFESYLALCWDALNSGDYSPFLFLPLDAEEPDPRAPWLHGYSKISHKLWDYGTCRQRAKSPTIIRNGKIEPKLESIGVVQSFEHYDFFGSAESVFHRVAKKIIDAGGTCPKAFCSAISRIFPSAAGKGVFSTPSITHIDVDEIEPQSVDLATIQKLLEQLNYLTFRGDHRSEGLHVSKKLLSLLGLGLPEKHSSLSRIKAASEEAQWYKRKLEGLATIKCKGCSRNFLFRATVWDPPATAAAAEMYRIPGLLYDDTVAEGVGLMVCDGKILGKMAYAAPACECRVSELVEIKSQAPRCAPAAAPTPSGPN</sequence>
<protein>
    <submittedName>
        <fullName evidence="1">Uncharacterized protein</fullName>
    </submittedName>
</protein>
<evidence type="ECO:0000313" key="2">
    <source>
        <dbReference type="Proteomes" id="UP001153332"/>
    </source>
</evidence>
<reference evidence="1" key="1">
    <citation type="submission" date="2022-12" db="EMBL/GenBank/DDBJ databases">
        <title>Genome Sequence of Lasiodiplodia mahajangana.</title>
        <authorList>
            <person name="Buettner E."/>
        </authorList>
    </citation>
    <scope>NUCLEOTIDE SEQUENCE</scope>
    <source>
        <strain evidence="1">VT137</strain>
    </source>
</reference>
<dbReference type="Proteomes" id="UP001153332">
    <property type="component" value="Unassembled WGS sequence"/>
</dbReference>
<comment type="caution">
    <text evidence="1">The sequence shown here is derived from an EMBL/GenBank/DDBJ whole genome shotgun (WGS) entry which is preliminary data.</text>
</comment>
<keyword evidence="2" id="KW-1185">Reference proteome</keyword>
<organism evidence="1 2">
    <name type="scientific">Lasiodiplodia mahajangana</name>
    <dbReference type="NCBI Taxonomy" id="1108764"/>
    <lineage>
        <taxon>Eukaryota</taxon>
        <taxon>Fungi</taxon>
        <taxon>Dikarya</taxon>
        <taxon>Ascomycota</taxon>
        <taxon>Pezizomycotina</taxon>
        <taxon>Dothideomycetes</taxon>
        <taxon>Dothideomycetes incertae sedis</taxon>
        <taxon>Botryosphaeriales</taxon>
        <taxon>Botryosphaeriaceae</taxon>
        <taxon>Lasiodiplodia</taxon>
    </lineage>
</organism>
<gene>
    <name evidence="1" type="ORF">O1611_g9476</name>
</gene>
<name>A0ACC2J967_9PEZI</name>
<proteinExistence type="predicted"/>
<accession>A0ACC2J967</accession>
<evidence type="ECO:0000313" key="1">
    <source>
        <dbReference type="EMBL" id="KAJ8123944.1"/>
    </source>
</evidence>
<dbReference type="EMBL" id="JAPUUL010003246">
    <property type="protein sequence ID" value="KAJ8123944.1"/>
    <property type="molecule type" value="Genomic_DNA"/>
</dbReference>